<accession>A0A2D0AIJ5</accession>
<evidence type="ECO:0008006" key="3">
    <source>
        <dbReference type="Google" id="ProtNLM"/>
    </source>
</evidence>
<dbReference type="Proteomes" id="UP000197768">
    <property type="component" value="Unassembled WGS sequence"/>
</dbReference>
<dbReference type="EMBL" id="MTCZ01000041">
    <property type="protein sequence ID" value="OWP84339.1"/>
    <property type="molecule type" value="Genomic_DNA"/>
</dbReference>
<gene>
    <name evidence="1" type="ORF">BWK59_05815</name>
</gene>
<dbReference type="Pfam" id="PF10123">
    <property type="entry name" value="Mu-like_Pro"/>
    <property type="match status" value="1"/>
</dbReference>
<dbReference type="AlphaFoldDB" id="A0A2D0AIJ5"/>
<evidence type="ECO:0000313" key="2">
    <source>
        <dbReference type="Proteomes" id="UP000197768"/>
    </source>
</evidence>
<sequence length="321" mass="35707">MEKAKKIDKEFCLTDDSVNVYGYRCLTSGLLLEEVKRNPIGFKMHNRDNGIVVRWEDFRIDGDKLMAKPVINLSHPEGEQTVSEIENGFLNAASVGKIVVLEATNAPELQLEGQTKPTVTKWFPREISLVDIPGNYNALANLFDENDNALNLADFTNNLEPMSKTVLNAAQVLTALNLSDSAQEADVLKAVNDLIDTAAKVPQLEKDLSDKTTELNSLKTATQKKEVEDLIAKGKADKKLTVELANTLLADYEANPNGLKNLIDALPAQMSLMDNLDTGAVPEKFAGKSWDDLYSSNQLETIRTKYPDLYENLRKEKYKDN</sequence>
<organism evidence="1 2">
    <name type="scientific">Flavobacterium davisii</name>
    <dbReference type="NCBI Taxonomy" id="2906077"/>
    <lineage>
        <taxon>Bacteria</taxon>
        <taxon>Pseudomonadati</taxon>
        <taxon>Bacteroidota</taxon>
        <taxon>Flavobacteriia</taxon>
        <taxon>Flavobacteriales</taxon>
        <taxon>Flavobacteriaceae</taxon>
        <taxon>Flavobacterium</taxon>
    </lineage>
</organism>
<reference evidence="1 2" key="1">
    <citation type="journal article" date="2017" name="Infect. Genet. Evol.">
        <title>Comparative genome analysis of fish pathogen Flavobacterium columnare reveals extensive sequence diversity within the species.</title>
        <authorList>
            <person name="Kayansamruaj P."/>
            <person name="Dong H.T."/>
            <person name="Hirono I."/>
            <person name="Kondo H."/>
            <person name="Senapin S."/>
            <person name="Rodkhum C."/>
        </authorList>
    </citation>
    <scope>NUCLEOTIDE SEQUENCE [LARGE SCALE GENOMIC DNA]</scope>
    <source>
        <strain evidence="1 2">1215</strain>
    </source>
</reference>
<protein>
    <recommendedName>
        <fullName evidence="3">Mu-like prophage I protein</fullName>
    </recommendedName>
</protein>
<evidence type="ECO:0000313" key="1">
    <source>
        <dbReference type="EMBL" id="OWP84339.1"/>
    </source>
</evidence>
<dbReference type="InterPro" id="IPR012106">
    <property type="entry name" value="Phage_Mu_Gp1"/>
</dbReference>
<comment type="caution">
    <text evidence="1">The sequence shown here is derived from an EMBL/GenBank/DDBJ whole genome shotgun (WGS) entry which is preliminary data.</text>
</comment>
<name>A0A2D0AIJ5_9FLAO</name>
<proteinExistence type="predicted"/>